<name>A0ACB8RG65_9AGAM</name>
<evidence type="ECO:0000313" key="1">
    <source>
        <dbReference type="EMBL" id="KAI0042902.1"/>
    </source>
</evidence>
<organism evidence="1 2">
    <name type="scientific">Auriscalpium vulgare</name>
    <dbReference type="NCBI Taxonomy" id="40419"/>
    <lineage>
        <taxon>Eukaryota</taxon>
        <taxon>Fungi</taxon>
        <taxon>Dikarya</taxon>
        <taxon>Basidiomycota</taxon>
        <taxon>Agaricomycotina</taxon>
        <taxon>Agaricomycetes</taxon>
        <taxon>Russulales</taxon>
        <taxon>Auriscalpiaceae</taxon>
        <taxon>Auriscalpium</taxon>
    </lineage>
</organism>
<accession>A0ACB8RG65</accession>
<dbReference type="EMBL" id="MU276042">
    <property type="protein sequence ID" value="KAI0042902.1"/>
    <property type="molecule type" value="Genomic_DNA"/>
</dbReference>
<dbReference type="Proteomes" id="UP000814033">
    <property type="component" value="Unassembled WGS sequence"/>
</dbReference>
<evidence type="ECO:0000313" key="2">
    <source>
        <dbReference type="Proteomes" id="UP000814033"/>
    </source>
</evidence>
<reference evidence="1" key="2">
    <citation type="journal article" date="2022" name="New Phytol.">
        <title>Evolutionary transition to the ectomycorrhizal habit in the genomes of a hyperdiverse lineage of mushroom-forming fungi.</title>
        <authorList>
            <person name="Looney B."/>
            <person name="Miyauchi S."/>
            <person name="Morin E."/>
            <person name="Drula E."/>
            <person name="Courty P.E."/>
            <person name="Kohler A."/>
            <person name="Kuo A."/>
            <person name="LaButti K."/>
            <person name="Pangilinan J."/>
            <person name="Lipzen A."/>
            <person name="Riley R."/>
            <person name="Andreopoulos W."/>
            <person name="He G."/>
            <person name="Johnson J."/>
            <person name="Nolan M."/>
            <person name="Tritt A."/>
            <person name="Barry K.W."/>
            <person name="Grigoriev I.V."/>
            <person name="Nagy L.G."/>
            <person name="Hibbett D."/>
            <person name="Henrissat B."/>
            <person name="Matheny P.B."/>
            <person name="Labbe J."/>
            <person name="Martin F.M."/>
        </authorList>
    </citation>
    <scope>NUCLEOTIDE SEQUENCE</scope>
    <source>
        <strain evidence="1">FP105234-sp</strain>
    </source>
</reference>
<sequence length="634" mass="69787">MIITLSMYNPYDDPQIFAADRQLRRNLGQVFKRARDGSTSALRALALSCEDIPALQTRSAIDMFCAGLDVSNIPHSLLEQEEPNLSALSALSRAVSGLVAISTLDVLFPSTESPLLSPLADIWDGIFQWTAFIDGLYPVLAEEEKIPLYKIIADAMLALDLYEPIDERIQNTNGLLELVASIWARKPSAASVDHCSVARLLIGEPDDGAMARFMHAAGITPGSIARLALSRLRASTSSGPGEGSPHVHMLAWMAHGEVGILRQAVLRQHGAAALTKSLLAFAKRPDICSEDYFSIIEINVDALRLYLTTPNAMSSALRNGLLQAYTALSHAMKTYDEELQADILSLLKTTLPPTLVYRSVITQMANSMHTLDPSLGRPTDTNGLLTNALLPAGRLLQERAQFKNNWDAAKHMAFCDSCTTHVDRVTLKTCARCHSPRYCSKACQTRAWPEHKKTCSLRRQMAASLARDGRTSKADRVFIHRLALHDVRKAREELMSRTREDSELYKYPLSKVGVIVAYNKGPPSFLLFHIGENDIRSGSHDESAGLQLTHGVAQEARALTMSTQHGTLIECHTALGMSVMTDTLLVSPSIWNPKHVDDEDWAFRVVDAAWVDRPSCRDDDSDADTDSGWSTVTE</sequence>
<protein>
    <submittedName>
        <fullName evidence="1">Uncharacterized protein</fullName>
    </submittedName>
</protein>
<keyword evidence="2" id="KW-1185">Reference proteome</keyword>
<comment type="caution">
    <text evidence="1">The sequence shown here is derived from an EMBL/GenBank/DDBJ whole genome shotgun (WGS) entry which is preliminary data.</text>
</comment>
<gene>
    <name evidence="1" type="ORF">FA95DRAFT_1563842</name>
</gene>
<reference evidence="1" key="1">
    <citation type="submission" date="2021-02" db="EMBL/GenBank/DDBJ databases">
        <authorList>
            <consortium name="DOE Joint Genome Institute"/>
            <person name="Ahrendt S."/>
            <person name="Looney B.P."/>
            <person name="Miyauchi S."/>
            <person name="Morin E."/>
            <person name="Drula E."/>
            <person name="Courty P.E."/>
            <person name="Chicoki N."/>
            <person name="Fauchery L."/>
            <person name="Kohler A."/>
            <person name="Kuo A."/>
            <person name="Labutti K."/>
            <person name="Pangilinan J."/>
            <person name="Lipzen A."/>
            <person name="Riley R."/>
            <person name="Andreopoulos W."/>
            <person name="He G."/>
            <person name="Johnson J."/>
            <person name="Barry K.W."/>
            <person name="Grigoriev I.V."/>
            <person name="Nagy L."/>
            <person name="Hibbett D."/>
            <person name="Henrissat B."/>
            <person name="Matheny P.B."/>
            <person name="Labbe J."/>
            <person name="Martin F."/>
        </authorList>
    </citation>
    <scope>NUCLEOTIDE SEQUENCE</scope>
    <source>
        <strain evidence="1">FP105234-sp</strain>
    </source>
</reference>
<proteinExistence type="predicted"/>